<gene>
    <name evidence="2" type="ORF">Nepgr_014613</name>
</gene>
<accession>A0AAD3SKC2</accession>
<name>A0AAD3SKC2_NEPGR</name>
<evidence type="ECO:0000313" key="2">
    <source>
        <dbReference type="EMBL" id="GMH12772.1"/>
    </source>
</evidence>
<evidence type="ECO:0000313" key="3">
    <source>
        <dbReference type="Proteomes" id="UP001279734"/>
    </source>
</evidence>
<protein>
    <submittedName>
        <fullName evidence="2">Uncharacterized protein</fullName>
    </submittedName>
</protein>
<dbReference type="Proteomes" id="UP001279734">
    <property type="component" value="Unassembled WGS sequence"/>
</dbReference>
<comment type="caution">
    <text evidence="2">The sequence shown here is derived from an EMBL/GenBank/DDBJ whole genome shotgun (WGS) entry which is preliminary data.</text>
</comment>
<organism evidence="2 3">
    <name type="scientific">Nepenthes gracilis</name>
    <name type="common">Slender pitcher plant</name>
    <dbReference type="NCBI Taxonomy" id="150966"/>
    <lineage>
        <taxon>Eukaryota</taxon>
        <taxon>Viridiplantae</taxon>
        <taxon>Streptophyta</taxon>
        <taxon>Embryophyta</taxon>
        <taxon>Tracheophyta</taxon>
        <taxon>Spermatophyta</taxon>
        <taxon>Magnoliopsida</taxon>
        <taxon>eudicotyledons</taxon>
        <taxon>Gunneridae</taxon>
        <taxon>Pentapetalae</taxon>
        <taxon>Caryophyllales</taxon>
        <taxon>Nepenthaceae</taxon>
        <taxon>Nepenthes</taxon>
    </lineage>
</organism>
<reference evidence="2" key="1">
    <citation type="submission" date="2023-05" db="EMBL/GenBank/DDBJ databases">
        <title>Nepenthes gracilis genome sequencing.</title>
        <authorList>
            <person name="Fukushima K."/>
        </authorList>
    </citation>
    <scope>NUCLEOTIDE SEQUENCE</scope>
    <source>
        <strain evidence="2">SING2019-196</strain>
    </source>
</reference>
<feature type="region of interest" description="Disordered" evidence="1">
    <location>
        <begin position="55"/>
        <end position="77"/>
    </location>
</feature>
<sequence>MICTNYLRPHKEIIPPERLKRSIAQGQSIGDVIPIHCPSQMEYCFPFFPLPASRNQTGQGEKFERKSKRERRIAAAC</sequence>
<evidence type="ECO:0000256" key="1">
    <source>
        <dbReference type="SAM" id="MobiDB-lite"/>
    </source>
</evidence>
<keyword evidence="3" id="KW-1185">Reference proteome</keyword>
<dbReference type="EMBL" id="BSYO01000012">
    <property type="protein sequence ID" value="GMH12772.1"/>
    <property type="molecule type" value="Genomic_DNA"/>
</dbReference>
<proteinExistence type="predicted"/>
<dbReference type="AlphaFoldDB" id="A0AAD3SKC2"/>